<comment type="caution">
    <text evidence="2">The sequence shown here is derived from an EMBL/GenBank/DDBJ whole genome shotgun (WGS) entry which is preliminary data.</text>
</comment>
<protein>
    <recommendedName>
        <fullName evidence="1">DNA2/NAM7 helicase helicase domain-containing protein</fullName>
    </recommendedName>
</protein>
<dbReference type="GO" id="GO:0004386">
    <property type="term" value="F:helicase activity"/>
    <property type="evidence" value="ECO:0007669"/>
    <property type="project" value="InterPro"/>
</dbReference>
<dbReference type="EMBL" id="LDEV01000409">
    <property type="protein sequence ID" value="KLJ13287.1"/>
    <property type="molecule type" value="Genomic_DNA"/>
</dbReference>
<evidence type="ECO:0000313" key="3">
    <source>
        <dbReference type="Proteomes" id="UP000053573"/>
    </source>
</evidence>
<evidence type="ECO:0000259" key="1">
    <source>
        <dbReference type="Pfam" id="PF13086"/>
    </source>
</evidence>
<accession>A0A0H1BQI7</accession>
<name>A0A0H1BQI7_9EURO</name>
<dbReference type="Gene3D" id="3.40.50.300">
    <property type="entry name" value="P-loop containing nucleotide triphosphate hydrolases"/>
    <property type="match status" value="1"/>
</dbReference>
<evidence type="ECO:0000313" key="2">
    <source>
        <dbReference type="EMBL" id="KLJ13287.1"/>
    </source>
</evidence>
<dbReference type="AlphaFoldDB" id="A0A0H1BQI7"/>
<feature type="domain" description="DNA2/NAM7 helicase helicase" evidence="1">
    <location>
        <begin position="4"/>
        <end position="91"/>
    </location>
</feature>
<sequence>MLEDNKKCKEEFINETHHLSEIVLEEVNIVIATLSQIEVQLVNINIHSDIVIVNEVTKAVKVELFSLLTYTNSKAILLIDNEHQLHSIILSFNEDNDFRIQAQTSLFTHLINADADHH</sequence>
<dbReference type="InterPro" id="IPR027417">
    <property type="entry name" value="P-loop_NTPase"/>
</dbReference>
<dbReference type="InterPro" id="IPR041677">
    <property type="entry name" value="DNA2/NAM7_AAA_11"/>
</dbReference>
<organism evidence="2 3">
    <name type="scientific">Blastomyces silverae</name>
    <dbReference type="NCBI Taxonomy" id="2060906"/>
    <lineage>
        <taxon>Eukaryota</taxon>
        <taxon>Fungi</taxon>
        <taxon>Dikarya</taxon>
        <taxon>Ascomycota</taxon>
        <taxon>Pezizomycotina</taxon>
        <taxon>Eurotiomycetes</taxon>
        <taxon>Eurotiomycetidae</taxon>
        <taxon>Onygenales</taxon>
        <taxon>Ajellomycetaceae</taxon>
        <taxon>Blastomyces</taxon>
    </lineage>
</organism>
<dbReference type="Pfam" id="PF13086">
    <property type="entry name" value="AAA_11"/>
    <property type="match status" value="1"/>
</dbReference>
<reference evidence="3" key="1">
    <citation type="journal article" date="2015" name="PLoS Genet.">
        <title>The dynamic genome and transcriptome of the human fungal pathogen Blastomyces and close relative Emmonsia.</title>
        <authorList>
            <person name="Munoz J.F."/>
            <person name="Gauthier G.M."/>
            <person name="Desjardins C.A."/>
            <person name="Gallo J.E."/>
            <person name="Holder J."/>
            <person name="Sullivan T.D."/>
            <person name="Marty A.J."/>
            <person name="Carmen J.C."/>
            <person name="Chen Z."/>
            <person name="Ding L."/>
            <person name="Gujja S."/>
            <person name="Magrini V."/>
            <person name="Misas E."/>
            <person name="Mitreva M."/>
            <person name="Priest M."/>
            <person name="Saif S."/>
            <person name="Whiston E.A."/>
            <person name="Young S."/>
            <person name="Zeng Q."/>
            <person name="Goldman W.E."/>
            <person name="Mardis E.R."/>
            <person name="Taylor J.W."/>
            <person name="McEwen J.G."/>
            <person name="Clay O.K."/>
            <person name="Klein B.S."/>
            <person name="Cuomo C.A."/>
        </authorList>
    </citation>
    <scope>NUCLEOTIDE SEQUENCE [LARGE SCALE GENOMIC DNA]</scope>
    <source>
        <strain evidence="3">UAMH 139</strain>
    </source>
</reference>
<dbReference type="Proteomes" id="UP000053573">
    <property type="component" value="Unassembled WGS sequence"/>
</dbReference>
<keyword evidence="3" id="KW-1185">Reference proteome</keyword>
<proteinExistence type="predicted"/>
<gene>
    <name evidence="2" type="ORF">EMPG_11768</name>
</gene>
<feature type="non-terminal residue" evidence="2">
    <location>
        <position position="118"/>
    </location>
</feature>